<organism evidence="6 7">
    <name type="scientific">Pseudofulvibacter geojedonensis</name>
    <dbReference type="NCBI Taxonomy" id="1123758"/>
    <lineage>
        <taxon>Bacteria</taxon>
        <taxon>Pseudomonadati</taxon>
        <taxon>Bacteroidota</taxon>
        <taxon>Flavobacteriia</taxon>
        <taxon>Flavobacteriales</taxon>
        <taxon>Flavobacteriaceae</taxon>
        <taxon>Pseudofulvibacter</taxon>
    </lineage>
</organism>
<dbReference type="PIRSF" id="PIRSF000303">
    <property type="entry name" value="Glutathion_perox"/>
    <property type="match status" value="1"/>
</dbReference>
<keyword evidence="2 4" id="KW-0575">Peroxidase</keyword>
<dbReference type="PANTHER" id="PTHR11592:SF134">
    <property type="entry name" value="PHOSPHOLIPID HYDROPEROXIDE GLUTATHIONE PEROXIDASE"/>
    <property type="match status" value="1"/>
</dbReference>
<gene>
    <name evidence="6" type="ORF">ACFQ1O_08230</name>
</gene>
<sequence>MKTRIILLITLLSFLGNAQTNKSFYNIKITEISGETIDLNMFRGKKILFVNVASQCGFTKQYSGLQKLHNDYKDKLVVIGVPCNQFGAQEPGTLSEIKTFCQANFGVEFLMTEKINVKGENQHELYKWLTSKEKNGVKSSSVKWNFQKYLLDEEGKLLDVFYSETKPNSEKIIKYLN</sequence>
<evidence type="ECO:0000256" key="2">
    <source>
        <dbReference type="ARBA" id="ARBA00022559"/>
    </source>
</evidence>
<dbReference type="InterPro" id="IPR000889">
    <property type="entry name" value="Glutathione_peroxidase"/>
</dbReference>
<accession>A0ABW3I2M1</accession>
<dbReference type="PRINTS" id="PR01011">
    <property type="entry name" value="GLUTPROXDASE"/>
</dbReference>
<proteinExistence type="inferred from homology"/>
<dbReference type="GO" id="GO:0004601">
    <property type="term" value="F:peroxidase activity"/>
    <property type="evidence" value="ECO:0007669"/>
    <property type="project" value="UniProtKB-KW"/>
</dbReference>
<dbReference type="PROSITE" id="PS00460">
    <property type="entry name" value="GLUTATHIONE_PEROXID_1"/>
    <property type="match status" value="1"/>
</dbReference>
<protein>
    <recommendedName>
        <fullName evidence="4">Glutathione peroxidase</fullName>
    </recommendedName>
</protein>
<dbReference type="InterPro" id="IPR029759">
    <property type="entry name" value="GPX_AS"/>
</dbReference>
<name>A0ABW3I2M1_9FLAO</name>
<reference evidence="7" key="1">
    <citation type="journal article" date="2019" name="Int. J. Syst. Evol. Microbiol.">
        <title>The Global Catalogue of Microorganisms (GCM) 10K type strain sequencing project: providing services to taxonomists for standard genome sequencing and annotation.</title>
        <authorList>
            <consortium name="The Broad Institute Genomics Platform"/>
            <consortium name="The Broad Institute Genome Sequencing Center for Infectious Disease"/>
            <person name="Wu L."/>
            <person name="Ma J."/>
        </authorList>
    </citation>
    <scope>NUCLEOTIDE SEQUENCE [LARGE SCALE GENOMIC DNA]</scope>
    <source>
        <strain evidence="7">CCUG 62114</strain>
    </source>
</reference>
<dbReference type="EMBL" id="JBHTJM010000008">
    <property type="protein sequence ID" value="MFD0963986.1"/>
    <property type="molecule type" value="Genomic_DNA"/>
</dbReference>
<keyword evidence="7" id="KW-1185">Reference proteome</keyword>
<comment type="similarity">
    <text evidence="1 4">Belongs to the glutathione peroxidase family.</text>
</comment>
<dbReference type="Pfam" id="PF00255">
    <property type="entry name" value="GSHPx"/>
    <property type="match status" value="1"/>
</dbReference>
<dbReference type="CDD" id="cd00340">
    <property type="entry name" value="GSH_Peroxidase"/>
    <property type="match status" value="1"/>
</dbReference>
<dbReference type="Gene3D" id="3.40.30.10">
    <property type="entry name" value="Glutaredoxin"/>
    <property type="match status" value="1"/>
</dbReference>
<dbReference type="PROSITE" id="PS51355">
    <property type="entry name" value="GLUTATHIONE_PEROXID_3"/>
    <property type="match status" value="1"/>
</dbReference>
<dbReference type="Proteomes" id="UP001596997">
    <property type="component" value="Unassembled WGS sequence"/>
</dbReference>
<evidence type="ECO:0000256" key="3">
    <source>
        <dbReference type="ARBA" id="ARBA00023002"/>
    </source>
</evidence>
<evidence type="ECO:0000256" key="1">
    <source>
        <dbReference type="ARBA" id="ARBA00006926"/>
    </source>
</evidence>
<evidence type="ECO:0000256" key="5">
    <source>
        <dbReference type="SAM" id="SignalP"/>
    </source>
</evidence>
<dbReference type="SUPFAM" id="SSF52833">
    <property type="entry name" value="Thioredoxin-like"/>
    <property type="match status" value="1"/>
</dbReference>
<keyword evidence="3 4" id="KW-0560">Oxidoreductase</keyword>
<feature type="chain" id="PRO_5047226513" description="Glutathione peroxidase" evidence="5">
    <location>
        <begin position="19"/>
        <end position="177"/>
    </location>
</feature>
<feature type="signal peptide" evidence="5">
    <location>
        <begin position="1"/>
        <end position="18"/>
    </location>
</feature>
<dbReference type="InterPro" id="IPR036249">
    <property type="entry name" value="Thioredoxin-like_sf"/>
</dbReference>
<evidence type="ECO:0000256" key="4">
    <source>
        <dbReference type="RuleBase" id="RU000499"/>
    </source>
</evidence>
<keyword evidence="5" id="KW-0732">Signal</keyword>
<dbReference type="RefSeq" id="WP_377715260.1">
    <property type="nucleotide sequence ID" value="NZ_JBHTJM010000008.1"/>
</dbReference>
<evidence type="ECO:0000313" key="6">
    <source>
        <dbReference type="EMBL" id="MFD0963986.1"/>
    </source>
</evidence>
<comment type="caution">
    <text evidence="6">The sequence shown here is derived from an EMBL/GenBank/DDBJ whole genome shotgun (WGS) entry which is preliminary data.</text>
</comment>
<dbReference type="PANTHER" id="PTHR11592">
    <property type="entry name" value="GLUTATHIONE PEROXIDASE"/>
    <property type="match status" value="1"/>
</dbReference>
<evidence type="ECO:0000313" key="7">
    <source>
        <dbReference type="Proteomes" id="UP001596997"/>
    </source>
</evidence>